<evidence type="ECO:0000313" key="2">
    <source>
        <dbReference type="EMBL" id="NYT84005.1"/>
    </source>
</evidence>
<dbReference type="RefSeq" id="WP_130038797.1">
    <property type="nucleotide sequence ID" value="NZ_JACCEV010000001.1"/>
</dbReference>
<accession>A0A853GY73</accession>
<dbReference type="OrthoDB" id="241383at2"/>
<evidence type="ECO:0000313" key="3">
    <source>
        <dbReference type="Proteomes" id="UP000554144"/>
    </source>
</evidence>
<comment type="caution">
    <text evidence="2">The sequence shown here is derived from an EMBL/GenBank/DDBJ whole genome shotgun (WGS) entry which is preliminary data.</text>
</comment>
<dbReference type="AlphaFoldDB" id="A0A853GY73"/>
<keyword evidence="3" id="KW-1185">Reference proteome</keyword>
<keyword evidence="1" id="KW-1133">Transmembrane helix</keyword>
<feature type="transmembrane region" description="Helical" evidence="1">
    <location>
        <begin position="316"/>
        <end position="338"/>
    </location>
</feature>
<gene>
    <name evidence="2" type="ORF">H0A62_00180</name>
</gene>
<name>A0A853GY73_9BURK</name>
<keyword evidence="1" id="KW-0472">Membrane</keyword>
<dbReference type="EMBL" id="JACCEV010000001">
    <property type="protein sequence ID" value="NYT84005.1"/>
    <property type="molecule type" value="Genomic_DNA"/>
</dbReference>
<protein>
    <submittedName>
        <fullName evidence="2">Uncharacterized protein</fullName>
    </submittedName>
</protein>
<sequence length="378" mass="41673">MKTLFLASLLAFLLALLISSAYEPKPLEAQLMHLQLEQRLPEAAHELAEEPADIQALFLAYADDPVLLAKARLALLRYSNLARPVFQSFGASQEFQNVLRRYGEDVILPIHYFLTHEILTLELMRGLSDTAKSALDSFRGLWGDGDASASTDTSGVLSGEERGRYAIQFLKIEGYDFLGQFVVSPDGEVGWVQTERVLEGINSFFGSGVRGLETRLLRDEAVRLGDVGWAAVDVAIGASAFKILRMGKAGSASARSLTFSERSAALGSGLWRGSQIGTRLVKYGAPAVLAYIAVRHPSIINSMLGAAAEKLGLPVLWVQIAGWTLLLLPIMLLLRFVLRPLVWIMAGLVRMLGWLDTMLRRRSHTATAVYRPRYERTL</sequence>
<organism evidence="2 3">
    <name type="scientific">Pollutimonas harenae</name>
    <dbReference type="NCBI Taxonomy" id="657015"/>
    <lineage>
        <taxon>Bacteria</taxon>
        <taxon>Pseudomonadati</taxon>
        <taxon>Pseudomonadota</taxon>
        <taxon>Betaproteobacteria</taxon>
        <taxon>Burkholderiales</taxon>
        <taxon>Alcaligenaceae</taxon>
        <taxon>Pollutimonas</taxon>
    </lineage>
</organism>
<keyword evidence="1" id="KW-0812">Transmembrane</keyword>
<reference evidence="2 3" key="1">
    <citation type="submission" date="2020-07" db="EMBL/GenBank/DDBJ databases">
        <title>Taxonomic revisions and descriptions of new bacterial species based on genomic comparisons in the high-G+C-content subgroup of the family Alcaligenaceae.</title>
        <authorList>
            <person name="Szabo A."/>
            <person name="Felfoldi T."/>
        </authorList>
    </citation>
    <scope>NUCLEOTIDE SEQUENCE [LARGE SCALE GENOMIC DNA]</scope>
    <source>
        <strain evidence="2 3">DSM 25667</strain>
    </source>
</reference>
<dbReference type="Proteomes" id="UP000554144">
    <property type="component" value="Unassembled WGS sequence"/>
</dbReference>
<proteinExistence type="predicted"/>
<evidence type="ECO:0000256" key="1">
    <source>
        <dbReference type="SAM" id="Phobius"/>
    </source>
</evidence>